<feature type="domain" description="General secretion pathway GspH" evidence="12">
    <location>
        <begin position="58"/>
        <end position="155"/>
    </location>
</feature>
<comment type="subcellular location">
    <subcellularLocation>
        <location evidence="1">Cell inner membrane</location>
        <topology evidence="1">Single-pass membrane protein</topology>
    </subcellularLocation>
</comment>
<evidence type="ECO:0000256" key="10">
    <source>
        <dbReference type="ARBA" id="ARBA00030775"/>
    </source>
</evidence>
<keyword evidence="4" id="KW-0488">Methylation</keyword>
<evidence type="ECO:0000256" key="2">
    <source>
        <dbReference type="ARBA" id="ARBA00021549"/>
    </source>
</evidence>
<dbReference type="AlphaFoldDB" id="A0A1U9UJY8"/>
<sequence length="164" mass="16939">MTPVARPIAARTSSSRIPSVAGFTLIELITTVMIAAILLTVATPYFRDFVLGQRIRTAAYDLASTLVYARSEAIKRNTGVAVAPATGGWQNGWSVTVGTTVLSRHEAMSGLTVTGQAGNLVYNSNGRLAATASPFSISATSSTAKPQCVNVDLGGLPSSFAGSC</sequence>
<dbReference type="KEGG" id="cuh:BJN34_02585"/>
<dbReference type="RefSeq" id="WP_078195224.1">
    <property type="nucleotide sequence ID" value="NZ_CP017757.2"/>
</dbReference>
<evidence type="ECO:0000256" key="11">
    <source>
        <dbReference type="SAM" id="Phobius"/>
    </source>
</evidence>
<comment type="similarity">
    <text evidence="9">Belongs to the GSP H family.</text>
</comment>
<organism evidence="13 14">
    <name type="scientific">Cupriavidus necator</name>
    <name type="common">Alcaligenes eutrophus</name>
    <name type="synonym">Ralstonia eutropha</name>
    <dbReference type="NCBI Taxonomy" id="106590"/>
    <lineage>
        <taxon>Bacteria</taxon>
        <taxon>Pseudomonadati</taxon>
        <taxon>Pseudomonadota</taxon>
        <taxon>Betaproteobacteria</taxon>
        <taxon>Burkholderiales</taxon>
        <taxon>Burkholderiaceae</taxon>
        <taxon>Cupriavidus</taxon>
    </lineage>
</organism>
<dbReference type="Pfam" id="PF07963">
    <property type="entry name" value="N_methyl"/>
    <property type="match status" value="1"/>
</dbReference>
<keyword evidence="8 11" id="KW-0472">Membrane</keyword>
<dbReference type="GO" id="GO:0005886">
    <property type="term" value="C:plasma membrane"/>
    <property type="evidence" value="ECO:0007669"/>
    <property type="project" value="UniProtKB-SubCell"/>
</dbReference>
<dbReference type="OrthoDB" id="9180128at2"/>
<evidence type="ECO:0000259" key="12">
    <source>
        <dbReference type="Pfam" id="PF12019"/>
    </source>
</evidence>
<dbReference type="EMBL" id="CP017757">
    <property type="protein sequence ID" value="AQV92777.1"/>
    <property type="molecule type" value="Genomic_DNA"/>
</dbReference>
<dbReference type="GO" id="GO:0015627">
    <property type="term" value="C:type II protein secretion system complex"/>
    <property type="evidence" value="ECO:0007669"/>
    <property type="project" value="InterPro"/>
</dbReference>
<proteinExistence type="inferred from homology"/>
<keyword evidence="7 11" id="KW-1133">Transmembrane helix</keyword>
<evidence type="ECO:0000256" key="6">
    <source>
        <dbReference type="ARBA" id="ARBA00022692"/>
    </source>
</evidence>
<protein>
    <recommendedName>
        <fullName evidence="2">Type II secretion system protein H</fullName>
    </recommendedName>
    <alternativeName>
        <fullName evidence="10">General secretion pathway protein H</fullName>
    </alternativeName>
</protein>
<reference evidence="14" key="1">
    <citation type="submission" date="2017-02" db="EMBL/GenBank/DDBJ databases">
        <title>Complete genome sequence of Cupriavidus necator strain NH9, a 3-chlorobenzoate degrader.</title>
        <authorList>
            <person name="Moriuchi R."/>
            <person name="Dohra H."/>
            <person name="Ogawa N."/>
        </authorList>
    </citation>
    <scope>NUCLEOTIDE SEQUENCE [LARGE SCALE GENOMIC DNA]</scope>
    <source>
        <strain evidence="14">NH9</strain>
    </source>
</reference>
<dbReference type="InterPro" id="IPR012902">
    <property type="entry name" value="N_methyl_site"/>
</dbReference>
<evidence type="ECO:0000313" key="13">
    <source>
        <dbReference type="EMBL" id="AQV92777.1"/>
    </source>
</evidence>
<dbReference type="Proteomes" id="UP000189627">
    <property type="component" value="Chromosome 1"/>
</dbReference>
<dbReference type="PROSITE" id="PS00409">
    <property type="entry name" value="PROKAR_NTER_METHYL"/>
    <property type="match status" value="1"/>
</dbReference>
<evidence type="ECO:0000313" key="14">
    <source>
        <dbReference type="Proteomes" id="UP000189627"/>
    </source>
</evidence>
<dbReference type="Gene3D" id="3.55.40.10">
    <property type="entry name" value="minor pseudopilin epsh domain"/>
    <property type="match status" value="1"/>
</dbReference>
<dbReference type="InterPro" id="IPR022346">
    <property type="entry name" value="T2SS_GspH"/>
</dbReference>
<keyword evidence="5" id="KW-0997">Cell inner membrane</keyword>
<evidence type="ECO:0000256" key="4">
    <source>
        <dbReference type="ARBA" id="ARBA00022481"/>
    </source>
</evidence>
<evidence type="ECO:0000256" key="3">
    <source>
        <dbReference type="ARBA" id="ARBA00022475"/>
    </source>
</evidence>
<dbReference type="GO" id="GO:0015628">
    <property type="term" value="P:protein secretion by the type II secretion system"/>
    <property type="evidence" value="ECO:0007669"/>
    <property type="project" value="InterPro"/>
</dbReference>
<feature type="transmembrane region" description="Helical" evidence="11">
    <location>
        <begin position="20"/>
        <end position="46"/>
    </location>
</feature>
<dbReference type="SUPFAM" id="SSF54523">
    <property type="entry name" value="Pili subunits"/>
    <property type="match status" value="1"/>
</dbReference>
<keyword evidence="3" id="KW-1003">Cell membrane</keyword>
<evidence type="ECO:0000256" key="7">
    <source>
        <dbReference type="ARBA" id="ARBA00022989"/>
    </source>
</evidence>
<dbReference type="NCBIfam" id="TIGR02532">
    <property type="entry name" value="IV_pilin_GFxxxE"/>
    <property type="match status" value="1"/>
</dbReference>
<dbReference type="InterPro" id="IPR045584">
    <property type="entry name" value="Pilin-like"/>
</dbReference>
<evidence type="ECO:0000256" key="8">
    <source>
        <dbReference type="ARBA" id="ARBA00023136"/>
    </source>
</evidence>
<dbReference type="Pfam" id="PF12019">
    <property type="entry name" value="GspH"/>
    <property type="match status" value="1"/>
</dbReference>
<accession>A0A1U9UJY8</accession>
<gene>
    <name evidence="13" type="ORF">BJN34_02585</name>
</gene>
<evidence type="ECO:0000256" key="5">
    <source>
        <dbReference type="ARBA" id="ARBA00022519"/>
    </source>
</evidence>
<name>A0A1U9UJY8_CUPNE</name>
<evidence type="ECO:0000256" key="1">
    <source>
        <dbReference type="ARBA" id="ARBA00004377"/>
    </source>
</evidence>
<evidence type="ECO:0000256" key="9">
    <source>
        <dbReference type="ARBA" id="ARBA00025772"/>
    </source>
</evidence>
<keyword evidence="6 11" id="KW-0812">Transmembrane</keyword>